<dbReference type="AlphaFoldDB" id="A0A1V9XNN0"/>
<sequence>MQSRSYGPIATAAGRSDRLSDIVTLCRITGVRMPRYEGGLPMVVLVPWRITLPPLRPC</sequence>
<dbReference type="Proteomes" id="UP000192247">
    <property type="component" value="Unassembled WGS sequence"/>
</dbReference>
<dbReference type="EMBL" id="MNPL01007000">
    <property type="protein sequence ID" value="OQR75023.1"/>
    <property type="molecule type" value="Genomic_DNA"/>
</dbReference>
<dbReference type="InParanoid" id="A0A1V9XNN0"/>
<name>A0A1V9XNN0_9ACAR</name>
<comment type="caution">
    <text evidence="1">The sequence shown here is derived from an EMBL/GenBank/DDBJ whole genome shotgun (WGS) entry which is preliminary data.</text>
</comment>
<evidence type="ECO:0000313" key="2">
    <source>
        <dbReference type="Proteomes" id="UP000192247"/>
    </source>
</evidence>
<evidence type="ECO:0000313" key="1">
    <source>
        <dbReference type="EMBL" id="OQR75023.1"/>
    </source>
</evidence>
<accession>A0A1V9XNN0</accession>
<protein>
    <submittedName>
        <fullName evidence="1">Uncharacterized protein</fullName>
    </submittedName>
</protein>
<gene>
    <name evidence="1" type="ORF">BIW11_03322</name>
</gene>
<keyword evidence="2" id="KW-1185">Reference proteome</keyword>
<proteinExistence type="predicted"/>
<organism evidence="1 2">
    <name type="scientific">Tropilaelaps mercedesae</name>
    <dbReference type="NCBI Taxonomy" id="418985"/>
    <lineage>
        <taxon>Eukaryota</taxon>
        <taxon>Metazoa</taxon>
        <taxon>Ecdysozoa</taxon>
        <taxon>Arthropoda</taxon>
        <taxon>Chelicerata</taxon>
        <taxon>Arachnida</taxon>
        <taxon>Acari</taxon>
        <taxon>Parasitiformes</taxon>
        <taxon>Mesostigmata</taxon>
        <taxon>Gamasina</taxon>
        <taxon>Dermanyssoidea</taxon>
        <taxon>Laelapidae</taxon>
        <taxon>Tropilaelaps</taxon>
    </lineage>
</organism>
<reference evidence="1 2" key="1">
    <citation type="journal article" date="2017" name="Gigascience">
        <title>Draft genome of the honey bee ectoparasitic mite, Tropilaelaps mercedesae, is shaped by the parasitic life history.</title>
        <authorList>
            <person name="Dong X."/>
            <person name="Armstrong S.D."/>
            <person name="Xia D."/>
            <person name="Makepeace B.L."/>
            <person name="Darby A.C."/>
            <person name="Kadowaki T."/>
        </authorList>
    </citation>
    <scope>NUCLEOTIDE SEQUENCE [LARGE SCALE GENOMIC DNA]</scope>
    <source>
        <strain evidence="1">Wuxi-XJTLU</strain>
    </source>
</reference>